<dbReference type="AlphaFoldDB" id="A0A7T8K9E6"/>
<keyword evidence="2" id="KW-1185">Reference proteome</keyword>
<reference evidence="2" key="1">
    <citation type="submission" date="2021-01" db="EMBL/GenBank/DDBJ databases">
        <title>Caligus Genome Assembly.</title>
        <authorList>
            <person name="Gallardo-Escarate C."/>
        </authorList>
    </citation>
    <scope>NUCLEOTIDE SEQUENCE [LARGE SCALE GENOMIC DNA]</scope>
</reference>
<evidence type="ECO:0000313" key="1">
    <source>
        <dbReference type="EMBL" id="QQP50096.1"/>
    </source>
</evidence>
<protein>
    <submittedName>
        <fullName evidence="1">Uncharacterized protein</fullName>
    </submittedName>
</protein>
<proteinExistence type="predicted"/>
<name>A0A7T8K9E6_CALRO</name>
<accession>A0A7T8K9E6</accession>
<dbReference type="EMBL" id="CP045896">
    <property type="protein sequence ID" value="QQP50096.1"/>
    <property type="molecule type" value="Genomic_DNA"/>
</dbReference>
<evidence type="ECO:0000313" key="2">
    <source>
        <dbReference type="Proteomes" id="UP000595437"/>
    </source>
</evidence>
<organism evidence="1 2">
    <name type="scientific">Caligus rogercresseyi</name>
    <name type="common">Sea louse</name>
    <dbReference type="NCBI Taxonomy" id="217165"/>
    <lineage>
        <taxon>Eukaryota</taxon>
        <taxon>Metazoa</taxon>
        <taxon>Ecdysozoa</taxon>
        <taxon>Arthropoda</taxon>
        <taxon>Crustacea</taxon>
        <taxon>Multicrustacea</taxon>
        <taxon>Hexanauplia</taxon>
        <taxon>Copepoda</taxon>
        <taxon>Siphonostomatoida</taxon>
        <taxon>Caligidae</taxon>
        <taxon>Caligus</taxon>
    </lineage>
</organism>
<feature type="non-terminal residue" evidence="1">
    <location>
        <position position="1"/>
    </location>
</feature>
<sequence length="49" mass="5559">TIPGEKVLGKEVKKVKKLLCMMKHKPNECELNQEQLCEILAQVAGRHQS</sequence>
<gene>
    <name evidence="1" type="ORF">FKW44_010984</name>
</gene>
<dbReference type="Proteomes" id="UP000595437">
    <property type="component" value="Chromosome 7"/>
</dbReference>